<dbReference type="InterPro" id="IPR011050">
    <property type="entry name" value="Pectin_lyase_fold/virulence"/>
</dbReference>
<feature type="region of interest" description="Disordered" evidence="4">
    <location>
        <begin position="1"/>
        <end position="25"/>
    </location>
</feature>
<dbReference type="RefSeq" id="WP_104510246.1">
    <property type="nucleotide sequence ID" value="NZ_JACIGC010000020.1"/>
</dbReference>
<dbReference type="PANTHER" id="PTHR12338">
    <property type="entry name" value="AUTOTRANSPORTER"/>
    <property type="match status" value="1"/>
</dbReference>
<proteinExistence type="predicted"/>
<dbReference type="InterPro" id="IPR008638">
    <property type="entry name" value="FhaB/CdiA-like_TPS"/>
</dbReference>
<accession>A0A2S6MWI0</accession>
<evidence type="ECO:0000313" key="6">
    <source>
        <dbReference type="EMBL" id="PPQ26712.1"/>
    </source>
</evidence>
<feature type="region of interest" description="Disordered" evidence="4">
    <location>
        <begin position="4117"/>
        <end position="4175"/>
    </location>
</feature>
<keyword evidence="2" id="KW-0964">Secreted</keyword>
<dbReference type="EMBL" id="NHSJ01000131">
    <property type="protein sequence ID" value="PPQ26712.1"/>
    <property type="molecule type" value="Genomic_DNA"/>
</dbReference>
<dbReference type="Proteomes" id="UP000239089">
    <property type="component" value="Unassembled WGS sequence"/>
</dbReference>
<evidence type="ECO:0000256" key="3">
    <source>
        <dbReference type="ARBA" id="ARBA00022729"/>
    </source>
</evidence>
<feature type="compositionally biased region" description="Basic and acidic residues" evidence="4">
    <location>
        <begin position="4156"/>
        <end position="4175"/>
    </location>
</feature>
<evidence type="ECO:0000256" key="4">
    <source>
        <dbReference type="SAM" id="MobiDB-lite"/>
    </source>
</evidence>
<evidence type="ECO:0000256" key="2">
    <source>
        <dbReference type="ARBA" id="ARBA00022525"/>
    </source>
</evidence>
<name>A0A2S6MWI0_9HYPH</name>
<dbReference type="SMART" id="SM00912">
    <property type="entry name" value="Haemagg_act"/>
    <property type="match status" value="1"/>
</dbReference>
<dbReference type="GO" id="GO:0005576">
    <property type="term" value="C:extracellular region"/>
    <property type="evidence" value="ECO:0007669"/>
    <property type="project" value="UniProtKB-SubCell"/>
</dbReference>
<dbReference type="Gene3D" id="2.160.20.10">
    <property type="entry name" value="Single-stranded right-handed beta-helix, Pectin lyase-like"/>
    <property type="match status" value="1"/>
</dbReference>
<feature type="domain" description="Filamentous haemagglutinin FhaB/tRNA nuclease CdiA-like TPS" evidence="5">
    <location>
        <begin position="147"/>
        <end position="262"/>
    </location>
</feature>
<dbReference type="InterPro" id="IPR012334">
    <property type="entry name" value="Pectin_lyas_fold"/>
</dbReference>
<dbReference type="OrthoDB" id="1776524at2"/>
<dbReference type="Pfam" id="PF05860">
    <property type="entry name" value="TPS"/>
    <property type="match status" value="1"/>
</dbReference>
<comment type="caution">
    <text evidence="6">The sequence shown here is derived from an EMBL/GenBank/DDBJ whole genome shotgun (WGS) entry which is preliminary data.</text>
</comment>
<gene>
    <name evidence="6" type="ORF">CCR94_21600</name>
</gene>
<protein>
    <recommendedName>
        <fullName evidence="5">Filamentous haemagglutinin FhaB/tRNA nuclease CdiA-like TPS domain-containing protein</fullName>
    </recommendedName>
</protein>
<comment type="subcellular location">
    <subcellularLocation>
        <location evidence="1">Secreted</location>
    </subcellularLocation>
</comment>
<evidence type="ECO:0000259" key="5">
    <source>
        <dbReference type="SMART" id="SM00912"/>
    </source>
</evidence>
<evidence type="ECO:0000313" key="7">
    <source>
        <dbReference type="Proteomes" id="UP000239089"/>
    </source>
</evidence>
<dbReference type="Pfam" id="PF12545">
    <property type="entry name" value="DUF3739"/>
    <property type="match status" value="1"/>
</dbReference>
<keyword evidence="7" id="KW-1185">Reference proteome</keyword>
<dbReference type="SUPFAM" id="SSF51126">
    <property type="entry name" value="Pectin lyase-like"/>
    <property type="match status" value="1"/>
</dbReference>
<sequence length="4175" mass="421931">MSFRAAASNRRLSSRANDQGSRIAARSSGAVSRSALLAGASGLVLGLMLAGSPDAMARSLNGSAAGVSAPNFASDAATVAAQQAGAVAKQSQNALNRSIQAMQAAQAAARAAAQARELSTTAPLGVANGLAPGGLAPDSGLAGNGVANAVTTWSGANTPTQTVGAGGQTLVGIRQTTANAILNWRSFNVGARTTLNFDQQGHASWVALNRVEAGVAPSQILGNIKADGQVYVINQSGVIFGGASQINVGALIASTADITDAQFRANGIYSAQNAGSYTPSFTAAGGKVVVEAGALISTAAPTSVTSGGGFVMLLGSEVVNAGSITTPKGQALLAAGDDFILRKGFGTDGNAFSTTRGSEVAPVIYAGSLSGAVSNSGAVLSQQGDITLAGRTLTQDGVLISTTSVHQRGAIHLLNSASDTNGKITLTGNSVSVILPELDSTDTALDSQRDALIAKSGQNLQATGQFDNLSQLADRLDQSRVEIVSGGIVELKNNSLTMAQGGTVAVSASQRIFTETGSTVDVSGVQGVVRPMSANQIRISVQGNELRDSPVNRDSGVLINKNVWIDIRDLVLVPAGAGGYASDRYYTKGGLLELGGYLSNTAHTIGEWTALGGSITLAAPEVIAQQGAKFDISGGSVSYAGGNIYSSKLIGADGRIYSFDNAPADMKFLGMAGGFSRSHMIQGKVVPELTEYWTSILDRNSSSRYESGYTIGRDAGRLNLSTPTSLFQAEIVADVITGERQNSARAAGVSDGYKQAQNSAALSGTLAVANYVYSANPANTKLYDVPVATTITVGSDAVFAGNFGLNNAIDPSLNGTVHLDAKSLSRFGLGGLWLDAKEKVAMAAPLTLASGGNLQIFAPHADIAADVTARGGSVSVSNIGGNGDAGGYLTDSDGNASIVVRAGVTLNVRGLSSNAMTDPSTLSGLAFVNGGNVALRSTGDVTLEDRSAIDVSSGGAVLASGKTKGDKGGDVTLMADYGGGGSGVLTLKGGFRGFGVDGGGKLTLSTSGVVVIGDASYEIGSTLPVGSATPADVILAQALFVAAGAALPVSYDESISSVAGGVALPFNATIPAAGLTLAADWVVPAGTQNIWYNFNGSDVQVSAGMVVPESAFLYGSVPSAIRTLPAGYVLPADAFPSGFALDTPVVFPHAAGSIAAVNVTIAAGTLIRAGTILPSDAAIKPVAALHVGADLLSSGFSSYSINGESGLIVPGGATLAPVMPVYRLTEASFAAPTGSDPSMALTPWLSPELYIADPIKGTLTARGGADLELLSGRTADPALGQLAGGGISVGAGASIAVDPGRSVRIASGGQVTIDGSITARVGTINVLNTGNTIPLGADIGGLSVWIGAQARLDASAQAFTALDARGHAFGVAPDGGKVVLGSLGGKSTQYTNGNLSTESYVVVREGAVIDVSGASAELAVATAGDGTLVNRNVASSGGSIVMDSSTGIYNDGTLLARAGGAGASGGTLTLNLEAPIYSMLPNPPPARMLAGRALHVSQTRQPSLLPPGLQAGASDDALKPGYANLSVEQVAAGGFDNLSLFARTAIVFDGDVTLSAGRSIALRTANLYNSVEGGHATVSSPYVTLDGQFTLRAGADMVLASILPTWPTTGTLRVEGGLIDVVNSMNAQLARLTLDSRSDLRFLAATAQATGAANDATTVLASQGDLDLIARRIYPASGAMAQLYAGATINASGAPVLDPNVANSGAINIGRRDDQSVAAPYSVFGVLNMRAGTIRQGGNLLAPLGTIGLTAETPSNAALQTSPDQGLVELLPGSLTSVSAKGLVMPYGGTVDGVNFTVNGVAPLTCNLLTGTIVSGSARPRLGVTVTASRMVGDAGSTLDLSGGGALAGAAFVSGRGGSVDALVTALANANPGNSFSAAGNKVYAIMPGIDVAPTAGAYASAWTGAVPGVGEQVTIPEGVPGLPAGAYTLLPANYALLPGAYRVELGAKGTANYGSALPVASGSYLVSGIRSVAGAAIIDTLATSMIVTSGAATRSYSPYNEQGFETFQLAQASTFGTLRAPMTVDGKFLTLNLAPLAAGSAPRVESAVVFNGRADFTPENGGYGGTLSVTPGGAQYAFQNDLVVTGPGSSTMRTDNLITVAGSEIARIGAPSLYLGGAPSATLAANTPLFTVTDGLTRSLVIESGVVLRGSQVILAAGDGGIIMKSGASINTLGGGLLAPDSTTGYLFNAPTLLAVSNGSIALDPSRSTTTQIILEDNTSLYSEGSIGFTAGQGVTISDTTRFGARDLELALPYINIGATQSLADAATAGILPGGLTLDQSTLDRLMRGDPTTGAPGMKNLILSAANSVNFYGSVNLSTLDAGGKSILDSFVLSTPAIYGYGGAQDNVTLTTDRLVWGSKAILTGWSPTLQPIYAAAAPGAIIANGPGAGHATFNVAAREIVFGYLANSQPMSTLQFNRLMLGFETVNLNASARVTSNNTNSLSVWRTGPNPATPFDPNAYAGDAATLNLITPLLTGDNGSTMSFIAGGALRLVAPAGAPADTAAVAALGATLNLRSAASSVTLESAIALPSGKLSVTAQDGIEIGSRARLDLSGRTIPFHDVAKYSWGGDISLESAHGDIAIFNGATFDVSAVNNAAGSISLIAPDASAGTIGFYNVGGGEMASLDGLFKGAATAGYNSGSFKLSARTIGAFDAVEGGQSLNFARLNRGLNAGGFFGTRDFAIKRGSLTIGSEVKAHHVIVSLDDAAGNLSVAGAIDASGARPGSIRLSALGNLTVASGGILDVHGTMLQIDSDGVAIDAKNRGSIDLFGRGGVTLQSGATMDLSSPDGVARGAIEISSMRTGETSGDLNIDASAPLNIAGAKNISVNAFWTYDLNSPNGTLMQDNGDTAPVATTGANTGAVGLNQIDGRNVAYMNAALANGGLQNRLAGLKNKGAAFHLRPGVEIVNSAGDLTITGDLNLAGYRYGPNADRDSASAGYGAGEVGALVIRASGNLAVNGSVSDGFGVPVVIPIGTNQTFEYLDVPRTLTVPMTISQGQIEFSGPTILNFDAVLSSDNYLIRGVAVPFDFSTRIAIAETGWVATASIYSPVGGLLYSAGQTVTAPIPQGARFSAGIVLPGDGAVGIVSGTIVPAGTNLAAYFYSVALAAQTLPTGATLPQSSYYFALTTIYGKTTPMLAAGSQSWSLRMVSGADLQSADSRSVQSLSTLGTAGNMVLSDLHTDLTGLPLSSVIRTGAGNLDLIAGRDLTQDTPFGVYTAGAQISVGSEYAGVTSQGGYFTEGGGDLGIAAGRKLTGYIYQDNISQLGQNNYSVGNWLVRQGDATTAAAWGIRFGAYENNVLRGFGGFGTLGGGNLTVDVGADAGALDSIRQISSNSFQTYASSGLVFAVGSSGRVTSVAKTSDGIVTGGTLSQSGGGDMAIAIGGRLNPLGVSNGFTPDDLYGSFTNVRGDISVKAAAIGSAPLRYGSGAPNDPRAPNPYAAAVLQTDGGLGGPVVVIGDGTASLAARGDLVLGGTGNPGMIYAEGTTNVASAYSLWRADSAIKLHSAGGNLVPYSMGSNEGLNEYWLSGSNQMARSMLPPIFEAVAARGSLYWTANYRRFELAPSADGYLELMAGNSIYAAAFVVGYSGLNDGGAWIVSGAKTDPNSIPNPFRPGNSNAYFAFQPDTVTTNLHAGDDKTIRVYAMNGDIVNFTLGDSTRENFNGVLQTGYAAAMPARIYAGRDIVNFGKGAYRYGGQEAPSLFLNNDATDVSSIEAGRDILYADVQIGGPGSLQVIAGRNLYLGDKGSIVSIGPLASGDTRPGADILMQAGAGSAGPNYTALLAYLDPANLAVTGTPLADQAGKVAKTYEHELADWLKQRFGFTGGAAEARSTFAALAPEQQQIFLRTVYFAELKAGGREYNDPSSTRYGSYLRGREAIRALFPEADGYRGDITMFGGAGVQTLFGGGIQMLTPGGQQVVGIEGVVPPATAGIVTQGSGAIQMYAKGSVLLGLSRIMTTFGGNILVWSAEGDINAGRGAKTTVVYTPPKRVYDEYGNVTLAPQAPSTGAGIATLNPIPEVKAGDIDLIAPLGKVDAGEAGIRVSGDINIAALQILNAANIQAQGRTTGIPTVQAPSISAALSATNATAATQQAAAPTQGSGNAQPSVIIVEVLGYGGGDGSTPNRDEEERRRLNRSRQSYDPNSSVQFVGMGRLSDDQAQKLTAEEQSRLAVR</sequence>
<keyword evidence="3" id="KW-0732">Signal</keyword>
<dbReference type="InterPro" id="IPR021026">
    <property type="entry name" value="Filamn_hemagglutn_DUF3739"/>
</dbReference>
<dbReference type="NCBIfam" id="TIGR01901">
    <property type="entry name" value="adhes_NPXG"/>
    <property type="match status" value="1"/>
</dbReference>
<dbReference type="InterPro" id="IPR050909">
    <property type="entry name" value="Bact_Autotransporter_VF"/>
</dbReference>
<dbReference type="PANTHER" id="PTHR12338:SF8">
    <property type="entry name" value="HEME_HEMOPEXIN-BINDING PROTEIN"/>
    <property type="match status" value="1"/>
</dbReference>
<organism evidence="6 7">
    <name type="scientific">Rhodoblastus sphagnicola</name>
    <dbReference type="NCBI Taxonomy" id="333368"/>
    <lineage>
        <taxon>Bacteria</taxon>
        <taxon>Pseudomonadati</taxon>
        <taxon>Pseudomonadota</taxon>
        <taxon>Alphaproteobacteria</taxon>
        <taxon>Hyphomicrobiales</taxon>
        <taxon>Rhodoblastaceae</taxon>
        <taxon>Rhodoblastus</taxon>
    </lineage>
</organism>
<reference evidence="6 7" key="1">
    <citation type="journal article" date="2018" name="Arch. Microbiol.">
        <title>New insights into the metabolic potential of the phototrophic purple bacterium Rhodopila globiformis DSM 161(T) from its draft genome sequence and evidence for a vanadium-dependent nitrogenase.</title>
        <authorList>
            <person name="Imhoff J.F."/>
            <person name="Rahn T."/>
            <person name="Kunzel S."/>
            <person name="Neulinger S.C."/>
        </authorList>
    </citation>
    <scope>NUCLEOTIDE SEQUENCE [LARGE SCALE GENOMIC DNA]</scope>
    <source>
        <strain evidence="6 7">DSM 16996</strain>
    </source>
</reference>
<evidence type="ECO:0000256" key="1">
    <source>
        <dbReference type="ARBA" id="ARBA00004613"/>
    </source>
</evidence>